<protein>
    <submittedName>
        <fullName evidence="2">Uncharacterized protein</fullName>
    </submittedName>
</protein>
<evidence type="ECO:0000313" key="3">
    <source>
        <dbReference type="Proteomes" id="UP000825434"/>
    </source>
</evidence>
<reference evidence="2 3" key="1">
    <citation type="submission" date="2021-06" db="EMBL/GenBank/DDBJ databases">
        <title>Candida outbreak in Lebanon.</title>
        <authorList>
            <person name="Finianos M."/>
        </authorList>
    </citation>
    <scope>NUCLEOTIDE SEQUENCE [LARGE SCALE GENOMIC DNA]</scope>
    <source>
        <strain evidence="2">CA3LBN</strain>
    </source>
</reference>
<dbReference type="EMBL" id="CP076666">
    <property type="protein sequence ID" value="QWU89996.1"/>
    <property type="molecule type" value="Genomic_DNA"/>
</dbReference>
<evidence type="ECO:0000256" key="1">
    <source>
        <dbReference type="SAM" id="MobiDB-lite"/>
    </source>
</evidence>
<evidence type="ECO:0000313" key="2">
    <source>
        <dbReference type="EMBL" id="QWU89996.1"/>
    </source>
</evidence>
<gene>
    <name evidence="2" type="ORF">CA3LBN_004354</name>
</gene>
<name>A0ABX8IGJ8_9ASCO</name>
<dbReference type="Proteomes" id="UP000825434">
    <property type="component" value="Chromosome 6"/>
</dbReference>
<proteinExistence type="predicted"/>
<feature type="compositionally biased region" description="Acidic residues" evidence="1">
    <location>
        <begin position="212"/>
        <end position="228"/>
    </location>
</feature>
<feature type="compositionally biased region" description="Low complexity" evidence="1">
    <location>
        <begin position="48"/>
        <end position="83"/>
    </location>
</feature>
<accession>A0ABX8IGJ8</accession>
<sequence length="311" mass="34462">MIRVPNLPSLGCGQQESVLWKEDHEVHNSDPVSASKFSESESSESELDLTSLLSTATLDDANSVPLTTPTTHSTHESTASLSHNRPHSFDPLARQPDYSCQEKYLQLVEPTPVFPPQYHTLPPGGCPRFPVSDDVHPSDDLPAYTPAAYKIGIVARVSATTKRLASQGSSDAKELAASEDNNETSISDKSDQPLDDGNEDINNLSDLHRSDEDEDEDDDDDEVDDDMDVGERIDMPTYDSSQTTALKKSSDLEEVDSNEKPFVNPESSESERRFLKNCIKCIKPLCFDEPWINKTLVKATYIKEQMKQQGS</sequence>
<feature type="compositionally biased region" description="Polar residues" evidence="1">
    <location>
        <begin position="238"/>
        <end position="247"/>
    </location>
</feature>
<feature type="region of interest" description="Disordered" evidence="1">
    <location>
        <begin position="166"/>
        <end position="269"/>
    </location>
</feature>
<organism evidence="2 3">
    <name type="scientific">Candidozyma haemuli</name>
    <dbReference type="NCBI Taxonomy" id="45357"/>
    <lineage>
        <taxon>Eukaryota</taxon>
        <taxon>Fungi</taxon>
        <taxon>Dikarya</taxon>
        <taxon>Ascomycota</taxon>
        <taxon>Saccharomycotina</taxon>
        <taxon>Pichiomycetes</taxon>
        <taxon>Metschnikowiaceae</taxon>
        <taxon>Candidozyma</taxon>
    </lineage>
</organism>
<feature type="region of interest" description="Disordered" evidence="1">
    <location>
        <begin position="21"/>
        <end position="94"/>
    </location>
</feature>
<keyword evidence="3" id="KW-1185">Reference proteome</keyword>